<gene>
    <name evidence="9" type="ORF">PBAH0796_LOCUS11899</name>
</gene>
<sequence length="563" mass="60112">MTSAGQHRVRVLAAQATARPPPLLQPGACVGVTAPGETEAPLSSAWYASAAPRSAEPSAPVIRSQLQKDDIFHKRHAHNTELLKKLQEGLEWCKKGGGGKYVDLHRSRGKLLPRERIERVVDPGTGFLELCPLAGLGRYRGEVPSGGLIAGIGVVHGRECVFICNDATVKGGAMFPEGGAKQARAQQIAAENHLPCIYFVDGGGAKLDAKEGNSQKTASSSDGVPTVSFVMGGAAFKNQAVMSSKRIPQVALICGMCTAGAAYIPAMCDESVIVKNNGTVYLGGPPLVKAATGEDADEQELGGGVMHTSVSGVVDHLVQTEEEGLGKVRSILEHLAGRRPKESLVGMARPEPPKYDPDELLGIAPEDPTVSFDMVEVIARIADGSRFHEFKPHYDSALICGFAHLDGYPVGFITNNGKLNRKSAIKAVHFVQICGQRFVPLIFLHNTEGFTYDMEQQQGGIVKDVGRLVATVSCVPVPKFCVVCGSSLGDSGMAMGGKELDPRFMWLWPNARLSRNRTAWASTSTAHDDGVIDPRDTRLMLSRGISVAMNAPRQDGSFGILRM</sequence>
<dbReference type="InterPro" id="IPR045190">
    <property type="entry name" value="MCCB/AccD1-like"/>
</dbReference>
<evidence type="ECO:0000256" key="5">
    <source>
        <dbReference type="ARBA" id="ARBA00031404"/>
    </source>
</evidence>
<evidence type="ECO:0000256" key="3">
    <source>
        <dbReference type="ARBA" id="ARBA00026116"/>
    </source>
</evidence>
<dbReference type="Gene3D" id="3.90.226.10">
    <property type="entry name" value="2-enoyl-CoA Hydratase, Chain A, domain 1"/>
    <property type="match status" value="2"/>
</dbReference>
<dbReference type="EMBL" id="HBEG01019612">
    <property type="protein sequence ID" value="CAD8356532.1"/>
    <property type="molecule type" value="Transcribed_RNA"/>
</dbReference>
<evidence type="ECO:0000256" key="1">
    <source>
        <dbReference type="ARBA" id="ARBA00006102"/>
    </source>
</evidence>
<proteinExistence type="inferred from homology"/>
<feature type="domain" description="CoA carboxyltransferase N-terminal" evidence="7">
    <location>
        <begin position="79"/>
        <end position="347"/>
    </location>
</feature>
<dbReference type="PANTHER" id="PTHR22855:SF13">
    <property type="entry name" value="METHYLCROTONOYL-COA CARBOXYLASE BETA CHAIN, MITOCHONDRIAL"/>
    <property type="match status" value="1"/>
</dbReference>
<dbReference type="InterPro" id="IPR029045">
    <property type="entry name" value="ClpP/crotonase-like_dom_sf"/>
</dbReference>
<comment type="pathway">
    <text evidence="2">Amino-acid degradation; L-leucine degradation; (S)-3-hydroxy-3-methylglutaryl-CoA from 3-isovaleryl-CoA: step 2/3.</text>
</comment>
<comment type="catalytic activity">
    <reaction evidence="6">
        <text>3-methylbut-2-enoyl-CoA + hydrogencarbonate + ATP = 3-methyl-(2E)-glutaconyl-CoA + ADP + phosphate + H(+)</text>
        <dbReference type="Rhea" id="RHEA:13589"/>
        <dbReference type="ChEBI" id="CHEBI:15378"/>
        <dbReference type="ChEBI" id="CHEBI:17544"/>
        <dbReference type="ChEBI" id="CHEBI:30616"/>
        <dbReference type="ChEBI" id="CHEBI:43474"/>
        <dbReference type="ChEBI" id="CHEBI:57344"/>
        <dbReference type="ChEBI" id="CHEBI:57346"/>
        <dbReference type="ChEBI" id="CHEBI:456216"/>
        <dbReference type="EC" id="6.4.1.4"/>
    </reaction>
</comment>
<evidence type="ECO:0000259" key="8">
    <source>
        <dbReference type="PROSITE" id="PS50989"/>
    </source>
</evidence>
<dbReference type="SUPFAM" id="SSF52096">
    <property type="entry name" value="ClpP/crotonase"/>
    <property type="match status" value="2"/>
</dbReference>
<comment type="similarity">
    <text evidence="1">Belongs to the AccD/PCCB family.</text>
</comment>
<dbReference type="InterPro" id="IPR011762">
    <property type="entry name" value="COA_CT_N"/>
</dbReference>
<dbReference type="PROSITE" id="PS50989">
    <property type="entry name" value="COA_CT_CTER"/>
    <property type="match status" value="1"/>
</dbReference>
<dbReference type="EC" id="6.4.1.4" evidence="3"/>
<dbReference type="PANTHER" id="PTHR22855">
    <property type="entry name" value="ACETYL, PROPIONYL, PYRUVATE, AND GLUTACONYL CARBOXYLASE-RELATED"/>
    <property type="match status" value="1"/>
</dbReference>
<evidence type="ECO:0000256" key="6">
    <source>
        <dbReference type="ARBA" id="ARBA00052347"/>
    </source>
</evidence>
<dbReference type="InterPro" id="IPR034733">
    <property type="entry name" value="AcCoA_carboxyl_beta"/>
</dbReference>
<protein>
    <recommendedName>
        <fullName evidence="3">methylcrotonoyl-CoA carboxylase</fullName>
        <ecNumber evidence="3">6.4.1.4</ecNumber>
    </recommendedName>
    <alternativeName>
        <fullName evidence="5">3-methylcrotonyl-CoA carboxylase 2</fullName>
    </alternativeName>
    <alternativeName>
        <fullName evidence="4">3-methylcrotonyl-CoA:carbon dioxide ligase subunit beta</fullName>
    </alternativeName>
</protein>
<dbReference type="AlphaFoldDB" id="A0A7S0A8X7"/>
<dbReference type="GO" id="GO:1905202">
    <property type="term" value="C:methylcrotonoyl-CoA carboxylase complex"/>
    <property type="evidence" value="ECO:0007669"/>
    <property type="project" value="TreeGrafter"/>
</dbReference>
<dbReference type="InterPro" id="IPR011763">
    <property type="entry name" value="COA_CT_C"/>
</dbReference>
<dbReference type="Pfam" id="PF01039">
    <property type="entry name" value="Carboxyl_trans"/>
    <property type="match status" value="1"/>
</dbReference>
<accession>A0A7S0A8X7</accession>
<evidence type="ECO:0000313" key="9">
    <source>
        <dbReference type="EMBL" id="CAD8356532.1"/>
    </source>
</evidence>
<evidence type="ECO:0000256" key="4">
    <source>
        <dbReference type="ARBA" id="ARBA00031237"/>
    </source>
</evidence>
<reference evidence="9" key="1">
    <citation type="submission" date="2021-01" db="EMBL/GenBank/DDBJ databases">
        <authorList>
            <person name="Corre E."/>
            <person name="Pelletier E."/>
            <person name="Niang G."/>
            <person name="Scheremetjew M."/>
            <person name="Finn R."/>
            <person name="Kale V."/>
            <person name="Holt S."/>
            <person name="Cochrane G."/>
            <person name="Meng A."/>
            <person name="Brown T."/>
            <person name="Cohen L."/>
        </authorList>
    </citation>
    <scope>NUCLEOTIDE SEQUENCE</scope>
    <source>
        <strain evidence="9">Pbaha01</strain>
    </source>
</reference>
<feature type="domain" description="CoA carboxyltransferase C-terminal" evidence="8">
    <location>
        <begin position="356"/>
        <end position="563"/>
    </location>
</feature>
<organism evidence="9">
    <name type="scientific">Pyrodinium bahamense</name>
    <dbReference type="NCBI Taxonomy" id="73915"/>
    <lineage>
        <taxon>Eukaryota</taxon>
        <taxon>Sar</taxon>
        <taxon>Alveolata</taxon>
        <taxon>Dinophyceae</taxon>
        <taxon>Gonyaulacales</taxon>
        <taxon>Pyrocystaceae</taxon>
        <taxon>Pyrodinium</taxon>
    </lineage>
</organism>
<evidence type="ECO:0000256" key="2">
    <source>
        <dbReference type="ARBA" id="ARBA00025711"/>
    </source>
</evidence>
<dbReference type="GO" id="GO:0004485">
    <property type="term" value="F:methylcrotonoyl-CoA carboxylase activity"/>
    <property type="evidence" value="ECO:0007669"/>
    <property type="project" value="UniProtKB-EC"/>
</dbReference>
<evidence type="ECO:0000259" key="7">
    <source>
        <dbReference type="PROSITE" id="PS50980"/>
    </source>
</evidence>
<name>A0A7S0A8X7_9DINO</name>
<dbReference type="GO" id="GO:0006552">
    <property type="term" value="P:L-leucine catabolic process"/>
    <property type="evidence" value="ECO:0007669"/>
    <property type="project" value="UniProtKB-UniPathway"/>
</dbReference>
<dbReference type="UniPathway" id="UPA00363">
    <property type="reaction ID" value="UER00861"/>
</dbReference>
<dbReference type="PROSITE" id="PS50980">
    <property type="entry name" value="COA_CT_NTER"/>
    <property type="match status" value="1"/>
</dbReference>